<dbReference type="AlphaFoldDB" id="A0A8C3UVS1"/>
<evidence type="ECO:0000313" key="4">
    <source>
        <dbReference type="Proteomes" id="UP000694563"/>
    </source>
</evidence>
<protein>
    <submittedName>
        <fullName evidence="3">Uncharacterized protein</fullName>
    </submittedName>
</protein>
<name>A0A8C3UVS1_CATUS</name>
<proteinExistence type="predicted"/>
<feature type="region of interest" description="Disordered" evidence="2">
    <location>
        <begin position="635"/>
        <end position="674"/>
    </location>
</feature>
<gene>
    <name evidence="3" type="primary">LOC117011264</name>
</gene>
<sequence>MEGKQLPPDRNLSEMATIKDLRKKLQELEEKNLDLTNQHNREMSRYKEEIMNLRLELERGEALRQALECELSFARKEAQEQMDSAEDKLQDAKTKFLELQVFNDKYRQKISEMEKMFHSAQRQREEEQQKFEMERNNIHRVHLAEVEFLIEEKTRTEKACQDMNVVLQDTLRKLRDMEVELHGCSKILKLQANHLDFKITQQQKLVRELEAAKVKIKKLEENVEAARLAHMECKHTMQLRIQELEDALNEEQGRRREAVSVAGKKDFGESENAHERGKEVLQRQCASSNVQWREGAEERRETEEPSGRLVNPATSFSLHEGPVMELSILLNIFQSMEDGHVIARHPDIPLEALPWREFCELLRENVEALILNLREANKRVCHCKHKTDTMNNAQQNQEDASVKMSEQLKAQEDCREKENQYHEHQYSNLLAEFHARTQRNIAILQQEISEISQRLHTAEVESRSLHLQLEEFKWTFSQMQKDAEKAHRLQEQLNELQHNLSDARVELRRRDQVLNQQKKLLKDMEQDRQWLREALQEAEDALQQAAKDNELIINRMKAADATLNEVKNQAMAPGAAAATLLPSLQLQILPEEAMRGRPEAAAFQDVLISFMDLYSLAAAREEALTTGRESLQVHFEPEAPDTPPTPAKSLGFRFVPRGDSTRHGPAPDGLKKFS</sequence>
<accession>A0A8C3UVS1</accession>
<evidence type="ECO:0000256" key="2">
    <source>
        <dbReference type="SAM" id="MobiDB-lite"/>
    </source>
</evidence>
<dbReference type="Ensembl" id="ENSCUST00005020213.1">
    <property type="protein sequence ID" value="ENSCUSP00005019473.1"/>
    <property type="gene ID" value="ENSCUSG00005012472.1"/>
</dbReference>
<feature type="coiled-coil region" evidence="1">
    <location>
        <begin position="11"/>
        <end position="137"/>
    </location>
</feature>
<feature type="coiled-coil region" evidence="1">
    <location>
        <begin position="434"/>
        <end position="569"/>
    </location>
</feature>
<reference evidence="3" key="2">
    <citation type="submission" date="2025-09" db="UniProtKB">
        <authorList>
            <consortium name="Ensembl"/>
        </authorList>
    </citation>
    <scope>IDENTIFICATION</scope>
</reference>
<dbReference type="RefSeq" id="XP_032942520.1">
    <property type="nucleotide sequence ID" value="XM_033086629.1"/>
</dbReference>
<dbReference type="PANTHER" id="PTHR47899:SF1">
    <property type="entry name" value="COILED-COIL DOMAIN-CONTAINING PROTEIN 171"/>
    <property type="match status" value="1"/>
</dbReference>
<dbReference type="OrthoDB" id="287623at2759"/>
<organism evidence="3 4">
    <name type="scientific">Catharus ustulatus</name>
    <name type="common">Russet-backed thrush</name>
    <name type="synonym">Hylocichla ustulatus</name>
    <dbReference type="NCBI Taxonomy" id="91951"/>
    <lineage>
        <taxon>Eukaryota</taxon>
        <taxon>Metazoa</taxon>
        <taxon>Chordata</taxon>
        <taxon>Craniata</taxon>
        <taxon>Vertebrata</taxon>
        <taxon>Euteleostomi</taxon>
        <taxon>Archelosauria</taxon>
        <taxon>Archosauria</taxon>
        <taxon>Dinosauria</taxon>
        <taxon>Saurischia</taxon>
        <taxon>Theropoda</taxon>
        <taxon>Coelurosauria</taxon>
        <taxon>Aves</taxon>
        <taxon>Neognathae</taxon>
        <taxon>Neoaves</taxon>
        <taxon>Telluraves</taxon>
        <taxon>Australaves</taxon>
        <taxon>Passeriformes</taxon>
        <taxon>Turdidae</taxon>
        <taxon>Catharus</taxon>
    </lineage>
</organism>
<dbReference type="PANTHER" id="PTHR47899">
    <property type="entry name" value="COILED-COIL DOMAIN-CONTAINING PROTEIN 171"/>
    <property type="match status" value="1"/>
</dbReference>
<dbReference type="GeneID" id="117011264"/>
<feature type="compositionally biased region" description="Basic and acidic residues" evidence="2">
    <location>
        <begin position="294"/>
        <end position="306"/>
    </location>
</feature>
<dbReference type="Proteomes" id="UP000694563">
    <property type="component" value="Unassembled WGS sequence"/>
</dbReference>
<keyword evidence="1" id="KW-0175">Coiled coil</keyword>
<evidence type="ECO:0000313" key="3">
    <source>
        <dbReference type="Ensembl" id="ENSCUSP00005019473.1"/>
    </source>
</evidence>
<reference evidence="3" key="1">
    <citation type="submission" date="2025-08" db="UniProtKB">
        <authorList>
            <consortium name="Ensembl"/>
        </authorList>
    </citation>
    <scope>IDENTIFICATION</scope>
</reference>
<evidence type="ECO:0000256" key="1">
    <source>
        <dbReference type="SAM" id="Coils"/>
    </source>
</evidence>
<feature type="compositionally biased region" description="Basic and acidic residues" evidence="2">
    <location>
        <begin position="252"/>
        <end position="281"/>
    </location>
</feature>
<keyword evidence="4" id="KW-1185">Reference proteome</keyword>
<dbReference type="InterPro" id="IPR038820">
    <property type="entry name" value="CCDC171"/>
</dbReference>
<feature type="region of interest" description="Disordered" evidence="2">
    <location>
        <begin position="252"/>
        <end position="314"/>
    </location>
</feature>